<evidence type="ECO:0000313" key="1">
    <source>
        <dbReference type="EMBL" id="GGM22342.1"/>
    </source>
</evidence>
<protein>
    <submittedName>
        <fullName evidence="1">Uncharacterized protein</fullName>
    </submittedName>
</protein>
<proteinExistence type="predicted"/>
<organism evidence="1 2">
    <name type="scientific">Dactylosporangium sucinum</name>
    <dbReference type="NCBI Taxonomy" id="1424081"/>
    <lineage>
        <taxon>Bacteria</taxon>
        <taxon>Bacillati</taxon>
        <taxon>Actinomycetota</taxon>
        <taxon>Actinomycetes</taxon>
        <taxon>Micromonosporales</taxon>
        <taxon>Micromonosporaceae</taxon>
        <taxon>Dactylosporangium</taxon>
    </lineage>
</organism>
<dbReference type="EMBL" id="BMPI01000010">
    <property type="protein sequence ID" value="GGM22342.1"/>
    <property type="molecule type" value="Genomic_DNA"/>
</dbReference>
<dbReference type="AlphaFoldDB" id="A0A917TIS9"/>
<keyword evidence="2" id="KW-1185">Reference proteome</keyword>
<accession>A0A917TIS9</accession>
<name>A0A917TIS9_9ACTN</name>
<gene>
    <name evidence="1" type="ORF">GCM10007977_024360</name>
</gene>
<reference evidence="1" key="2">
    <citation type="submission" date="2020-09" db="EMBL/GenBank/DDBJ databases">
        <authorList>
            <person name="Sun Q."/>
            <person name="Ohkuma M."/>
        </authorList>
    </citation>
    <scope>NUCLEOTIDE SEQUENCE</scope>
    <source>
        <strain evidence="1">JCM 19831</strain>
    </source>
</reference>
<sequence length="85" mass="9072">MAGRRRRKGLPTQAQMRAVRSQVAVNTRLADAATPGQRVVAAAQHLSSAMQDADAALVERIAETAVADLLAQAQELAQHRNRTSA</sequence>
<dbReference type="Proteomes" id="UP000642070">
    <property type="component" value="Unassembled WGS sequence"/>
</dbReference>
<evidence type="ECO:0000313" key="2">
    <source>
        <dbReference type="Proteomes" id="UP000642070"/>
    </source>
</evidence>
<reference evidence="1" key="1">
    <citation type="journal article" date="2014" name="Int. J. Syst. Evol. Microbiol.">
        <title>Complete genome sequence of Corynebacterium casei LMG S-19264T (=DSM 44701T), isolated from a smear-ripened cheese.</title>
        <authorList>
            <consortium name="US DOE Joint Genome Institute (JGI-PGF)"/>
            <person name="Walter F."/>
            <person name="Albersmeier A."/>
            <person name="Kalinowski J."/>
            <person name="Ruckert C."/>
        </authorList>
    </citation>
    <scope>NUCLEOTIDE SEQUENCE</scope>
    <source>
        <strain evidence="1">JCM 19831</strain>
    </source>
</reference>
<comment type="caution">
    <text evidence="1">The sequence shown here is derived from an EMBL/GenBank/DDBJ whole genome shotgun (WGS) entry which is preliminary data.</text>
</comment>